<proteinExistence type="predicted"/>
<name>B8CSJ8_SHEPW</name>
<dbReference type="KEGG" id="swp:swp_3954"/>
<dbReference type="HOGENOM" id="CLU_3239556_0_0_6"/>
<accession>B8CSJ8</accession>
<evidence type="ECO:0000313" key="2">
    <source>
        <dbReference type="Proteomes" id="UP000000753"/>
    </source>
</evidence>
<gene>
    <name evidence="1" type="ordered locus">swp_3954</name>
</gene>
<protein>
    <submittedName>
        <fullName evidence="1">Uncharacterized protein</fullName>
    </submittedName>
</protein>
<dbReference type="AlphaFoldDB" id="B8CSJ8"/>
<dbReference type="Proteomes" id="UP000000753">
    <property type="component" value="Chromosome"/>
</dbReference>
<sequence>MEKAELRLCFFMGKGFLEVSRTSWLQAIKKSGDNIWPMDLQER</sequence>
<dbReference type="EMBL" id="CP000472">
    <property type="protein sequence ID" value="ACJ30624.1"/>
    <property type="molecule type" value="Genomic_DNA"/>
</dbReference>
<evidence type="ECO:0000313" key="1">
    <source>
        <dbReference type="EMBL" id="ACJ30624.1"/>
    </source>
</evidence>
<keyword evidence="2" id="KW-1185">Reference proteome</keyword>
<organism evidence="1 2">
    <name type="scientific">Shewanella piezotolerans (strain WP3 / JCM 13877)</name>
    <dbReference type="NCBI Taxonomy" id="225849"/>
    <lineage>
        <taxon>Bacteria</taxon>
        <taxon>Pseudomonadati</taxon>
        <taxon>Pseudomonadota</taxon>
        <taxon>Gammaproteobacteria</taxon>
        <taxon>Alteromonadales</taxon>
        <taxon>Shewanellaceae</taxon>
        <taxon>Shewanella</taxon>
    </lineage>
</organism>
<reference evidence="1 2" key="1">
    <citation type="journal article" date="2008" name="PLoS ONE">
        <title>Environmental adaptation: genomic analysis of the piezotolerant and psychrotolerant deep-sea iron reducing bacterium Shewanella piezotolerans WP3.</title>
        <authorList>
            <person name="Wang F."/>
            <person name="Wang J."/>
            <person name="Jian H."/>
            <person name="Zhang B."/>
            <person name="Li S."/>
            <person name="Wang F."/>
            <person name="Zeng X."/>
            <person name="Gao L."/>
            <person name="Bartlett D.H."/>
            <person name="Yu J."/>
            <person name="Hu S."/>
            <person name="Xiao X."/>
        </authorList>
    </citation>
    <scope>NUCLEOTIDE SEQUENCE [LARGE SCALE GENOMIC DNA]</scope>
    <source>
        <strain evidence="2">WP3 / JCM 13877</strain>
    </source>
</reference>
<dbReference type="STRING" id="225849.swp_3954"/>